<organism evidence="1 2">
    <name type="scientific">Salinimonas sediminis</name>
    <dbReference type="NCBI Taxonomy" id="2303538"/>
    <lineage>
        <taxon>Bacteria</taxon>
        <taxon>Pseudomonadati</taxon>
        <taxon>Pseudomonadota</taxon>
        <taxon>Gammaproteobacteria</taxon>
        <taxon>Alteromonadales</taxon>
        <taxon>Alteromonadaceae</taxon>
        <taxon>Alteromonas/Salinimonas group</taxon>
        <taxon>Salinimonas</taxon>
    </lineage>
</organism>
<dbReference type="KEGG" id="salm:D0Y50_16440"/>
<name>A0A346NQK3_9ALTE</name>
<keyword evidence="2" id="KW-1185">Reference proteome</keyword>
<proteinExistence type="predicted"/>
<sequence>MFIIYIFLTRYLFVILNLFYDFRARFKTAKDPYIRRLATTIDLLKESTNATMVLGDKTNRLDIFHTDLLIRREG</sequence>
<evidence type="ECO:0000313" key="2">
    <source>
        <dbReference type="Proteomes" id="UP000262073"/>
    </source>
</evidence>
<evidence type="ECO:0000313" key="1">
    <source>
        <dbReference type="EMBL" id="AXR07810.1"/>
    </source>
</evidence>
<dbReference type="AlphaFoldDB" id="A0A346NQK3"/>
<accession>A0A346NQK3</accession>
<reference evidence="1 2" key="1">
    <citation type="submission" date="2018-08" db="EMBL/GenBank/DDBJ databases">
        <title>Salinimonas sediminis sp. nov., a piezophilic bacterium isolated from a deep-sea sediment sample from the New Britain Trench.</title>
        <authorList>
            <person name="Cao J."/>
        </authorList>
    </citation>
    <scope>NUCLEOTIDE SEQUENCE [LARGE SCALE GENOMIC DNA]</scope>
    <source>
        <strain evidence="1 2">N102</strain>
    </source>
</reference>
<dbReference type="Proteomes" id="UP000262073">
    <property type="component" value="Chromosome"/>
</dbReference>
<protein>
    <submittedName>
        <fullName evidence="1">Uncharacterized protein</fullName>
    </submittedName>
</protein>
<gene>
    <name evidence="1" type="ORF">D0Y50_16440</name>
</gene>
<dbReference type="EMBL" id="CP031769">
    <property type="protein sequence ID" value="AXR07810.1"/>
    <property type="molecule type" value="Genomic_DNA"/>
</dbReference>